<reference evidence="12" key="2">
    <citation type="journal article" date="2013" name="G3 (Bethesda)">
        <title>Genomes of Ashbya fungi isolated from insects reveal four mating-type loci, numerous translocations, lack of transposons, and distinct gene duplications.</title>
        <authorList>
            <person name="Dietrich F.S."/>
            <person name="Voegeli S."/>
            <person name="Kuo S."/>
            <person name="Philippsen P."/>
        </authorList>
    </citation>
    <scope>GENOME REANNOTATION</scope>
    <source>
        <strain evidence="12">ATCC 10895 / CBS 109.51 / FGSC 9923 / NRRL Y-1056</strain>
    </source>
</reference>
<proteinExistence type="inferred from homology"/>
<dbReference type="GO" id="GO:0005634">
    <property type="term" value="C:nucleus"/>
    <property type="evidence" value="ECO:0000318"/>
    <property type="project" value="GO_Central"/>
</dbReference>
<keyword evidence="8" id="KW-0418">Kinase</keyword>
<dbReference type="GO" id="GO:0005524">
    <property type="term" value="F:ATP binding"/>
    <property type="evidence" value="ECO:0007669"/>
    <property type="project" value="UniProtKB-KW"/>
</dbReference>
<dbReference type="OrthoDB" id="425602at2759"/>
<dbReference type="InParanoid" id="Q753E7"/>
<dbReference type="EC" id="2.7.4.9" evidence="3"/>
<dbReference type="Gene3D" id="3.40.50.300">
    <property type="entry name" value="P-loop containing nucleotide triphosphate hydrolases"/>
    <property type="match status" value="1"/>
</dbReference>
<dbReference type="GO" id="GO:0005737">
    <property type="term" value="C:cytoplasm"/>
    <property type="evidence" value="ECO:0000318"/>
    <property type="project" value="GO_Central"/>
</dbReference>
<dbReference type="NCBIfam" id="TIGR00041">
    <property type="entry name" value="DTMP_kinase"/>
    <property type="match status" value="1"/>
</dbReference>
<dbReference type="GO" id="GO:0004798">
    <property type="term" value="F:dTMP kinase activity"/>
    <property type="evidence" value="ECO:0000318"/>
    <property type="project" value="GO_Central"/>
</dbReference>
<gene>
    <name evidence="11" type="ORF">AGOS_AFR369W</name>
</gene>
<evidence type="ECO:0000313" key="11">
    <source>
        <dbReference type="EMBL" id="AAS53740.1"/>
    </source>
</evidence>
<dbReference type="SUPFAM" id="SSF52540">
    <property type="entry name" value="P-loop containing nucleoside triphosphate hydrolases"/>
    <property type="match status" value="1"/>
</dbReference>
<evidence type="ECO:0000256" key="3">
    <source>
        <dbReference type="ARBA" id="ARBA00012980"/>
    </source>
</evidence>
<evidence type="ECO:0000313" key="12">
    <source>
        <dbReference type="Proteomes" id="UP000000591"/>
    </source>
</evidence>
<dbReference type="RefSeq" id="NP_985916.1">
    <property type="nucleotide sequence ID" value="NM_211271.1"/>
</dbReference>
<dbReference type="Proteomes" id="UP000000591">
    <property type="component" value="Chromosome VI"/>
</dbReference>
<dbReference type="InterPro" id="IPR039430">
    <property type="entry name" value="Thymidylate_kin-like_dom"/>
</dbReference>
<dbReference type="STRING" id="284811.Q753E7"/>
<dbReference type="PROSITE" id="PS01331">
    <property type="entry name" value="THYMIDYLATE_KINASE"/>
    <property type="match status" value="1"/>
</dbReference>
<sequence>MTRGRLILIEGLDRVGKSTQVGVLAERLQPHVQLMRFPARDTPVGALLDRYLRDRDFELADQTAHLLFAANRWECAARIEAALAAGQHVILDRYVYSGAAYSAAKAVPRMDLEWCAAADRGLPKPDLTLFLTQGAAAAAQRAGYGAERYEQPDFQERVRAQFERVLAAEDAAYRAEHLVFVDVAGKSVAAVAGEIWAAVQQHLARDAGALMYF</sequence>
<keyword evidence="6" id="KW-0545">Nucleotide biosynthesis</keyword>
<evidence type="ECO:0000256" key="7">
    <source>
        <dbReference type="ARBA" id="ARBA00022741"/>
    </source>
</evidence>
<dbReference type="eggNOG" id="KOG3327">
    <property type="taxonomic scope" value="Eukaryota"/>
</dbReference>
<dbReference type="FunCoup" id="Q753E7">
    <property type="interactions" value="765"/>
</dbReference>
<dbReference type="GO" id="GO:0006227">
    <property type="term" value="P:dUDP biosynthetic process"/>
    <property type="evidence" value="ECO:0000318"/>
    <property type="project" value="GO_Central"/>
</dbReference>
<evidence type="ECO:0000256" key="8">
    <source>
        <dbReference type="ARBA" id="ARBA00022777"/>
    </source>
</evidence>
<dbReference type="InterPro" id="IPR027417">
    <property type="entry name" value="P-loop_NTPase"/>
</dbReference>
<dbReference type="FunFam" id="3.40.50.300:FF:000679">
    <property type="entry name" value="Thymidylate kinase"/>
    <property type="match status" value="1"/>
</dbReference>
<evidence type="ECO:0000256" key="6">
    <source>
        <dbReference type="ARBA" id="ARBA00022727"/>
    </source>
</evidence>
<name>Q753E7_EREGS</name>
<protein>
    <recommendedName>
        <fullName evidence="4">Thymidylate kinase</fullName>
        <ecNumber evidence="3">2.7.4.9</ecNumber>
    </recommendedName>
</protein>
<dbReference type="InterPro" id="IPR018095">
    <property type="entry name" value="Thymidylate_kin_CS"/>
</dbReference>
<dbReference type="GeneID" id="4622186"/>
<dbReference type="KEGG" id="ago:AGOS_AFR369W"/>
<evidence type="ECO:0000256" key="1">
    <source>
        <dbReference type="ARBA" id="ARBA00004992"/>
    </source>
</evidence>
<keyword evidence="12" id="KW-1185">Reference proteome</keyword>
<dbReference type="AlphaFoldDB" id="Q753E7"/>
<dbReference type="HAMAP" id="MF_00165">
    <property type="entry name" value="Thymidylate_kinase"/>
    <property type="match status" value="1"/>
</dbReference>
<dbReference type="PANTHER" id="PTHR10344">
    <property type="entry name" value="THYMIDYLATE KINASE"/>
    <property type="match status" value="1"/>
</dbReference>
<dbReference type="PANTHER" id="PTHR10344:SF1">
    <property type="entry name" value="THYMIDYLATE KINASE"/>
    <property type="match status" value="1"/>
</dbReference>
<dbReference type="GO" id="GO:0004550">
    <property type="term" value="F:nucleoside diphosphate kinase activity"/>
    <property type="evidence" value="ECO:0000318"/>
    <property type="project" value="GO_Central"/>
</dbReference>
<dbReference type="GO" id="GO:0006235">
    <property type="term" value="P:dTTP biosynthetic process"/>
    <property type="evidence" value="ECO:0000318"/>
    <property type="project" value="GO_Central"/>
</dbReference>
<evidence type="ECO:0000256" key="9">
    <source>
        <dbReference type="ARBA" id="ARBA00022840"/>
    </source>
</evidence>
<evidence type="ECO:0000256" key="2">
    <source>
        <dbReference type="ARBA" id="ARBA00009776"/>
    </source>
</evidence>
<comment type="similarity">
    <text evidence="2">Belongs to the thymidylate kinase family.</text>
</comment>
<reference evidence="11 12" key="1">
    <citation type="journal article" date="2004" name="Science">
        <title>The Ashbya gossypii genome as a tool for mapping the ancient Saccharomyces cerevisiae genome.</title>
        <authorList>
            <person name="Dietrich F.S."/>
            <person name="Voegeli S."/>
            <person name="Brachat S."/>
            <person name="Lerch A."/>
            <person name="Gates K."/>
            <person name="Steiner S."/>
            <person name="Mohr C."/>
            <person name="Pohlmann R."/>
            <person name="Luedi P."/>
            <person name="Choi S."/>
            <person name="Wing R.A."/>
            <person name="Flavier A."/>
            <person name="Gaffney T.D."/>
            <person name="Philippsen P."/>
        </authorList>
    </citation>
    <scope>NUCLEOTIDE SEQUENCE [LARGE SCALE GENOMIC DNA]</scope>
    <source>
        <strain evidence="12">ATCC 10895 / CBS 109.51 / FGSC 9923 / NRRL Y-1056</strain>
    </source>
</reference>
<dbReference type="GO" id="GO:0006233">
    <property type="term" value="P:dTDP biosynthetic process"/>
    <property type="evidence" value="ECO:0000318"/>
    <property type="project" value="GO_Central"/>
</dbReference>
<dbReference type="OMA" id="ANRWECA"/>
<evidence type="ECO:0000259" key="10">
    <source>
        <dbReference type="Pfam" id="PF02223"/>
    </source>
</evidence>
<dbReference type="EMBL" id="AE016819">
    <property type="protein sequence ID" value="AAS53740.1"/>
    <property type="molecule type" value="Genomic_DNA"/>
</dbReference>
<dbReference type="InterPro" id="IPR018094">
    <property type="entry name" value="Thymidylate_kinase"/>
</dbReference>
<dbReference type="Pfam" id="PF02223">
    <property type="entry name" value="Thymidylate_kin"/>
    <property type="match status" value="1"/>
</dbReference>
<organism evidence="11 12">
    <name type="scientific">Eremothecium gossypii (strain ATCC 10895 / CBS 109.51 / FGSC 9923 / NRRL Y-1056)</name>
    <name type="common">Yeast</name>
    <name type="synonym">Ashbya gossypii</name>
    <dbReference type="NCBI Taxonomy" id="284811"/>
    <lineage>
        <taxon>Eukaryota</taxon>
        <taxon>Fungi</taxon>
        <taxon>Dikarya</taxon>
        <taxon>Ascomycota</taxon>
        <taxon>Saccharomycotina</taxon>
        <taxon>Saccharomycetes</taxon>
        <taxon>Saccharomycetales</taxon>
        <taxon>Saccharomycetaceae</taxon>
        <taxon>Eremothecium</taxon>
    </lineage>
</organism>
<keyword evidence="9" id="KW-0067">ATP-binding</keyword>
<dbReference type="HOGENOM" id="CLU_049131_3_1_1"/>
<keyword evidence="7" id="KW-0547">Nucleotide-binding</keyword>
<feature type="domain" description="Thymidylate kinase-like" evidence="10">
    <location>
        <begin position="9"/>
        <end position="170"/>
    </location>
</feature>
<evidence type="ECO:0000256" key="4">
    <source>
        <dbReference type="ARBA" id="ARBA00017144"/>
    </source>
</evidence>
<accession>Q753E7</accession>
<evidence type="ECO:0000256" key="5">
    <source>
        <dbReference type="ARBA" id="ARBA00022679"/>
    </source>
</evidence>
<keyword evidence="5" id="KW-0808">Transferase</keyword>
<comment type="pathway">
    <text evidence="1">Pyrimidine metabolism; dTTP biosynthesis.</text>
</comment>